<feature type="region of interest" description="Disordered" evidence="7">
    <location>
        <begin position="461"/>
        <end position="489"/>
    </location>
</feature>
<dbReference type="Gene3D" id="1.10.10.60">
    <property type="entry name" value="Homeodomain-like"/>
    <property type="match status" value="1"/>
</dbReference>
<dbReference type="InterPro" id="IPR008468">
    <property type="entry name" value="DMAP1"/>
</dbReference>
<dbReference type="AlphaFoldDB" id="A0A1W0A8S8"/>
<sequence length="489" mass="54887">MADVADILGVSGAVRPTIKKEEKPKPKSKIHRELWLLQEHNPSQGVGLALGGRSHVSSVPSTTLPTKKSLLANKSTQRVKWVRREFTNVARTDNLVLSHWVKASMPEGLEYPFARFNVTCEVTPCCTKDEFDKVLKDYVDTSIPQPWTLEETIKLWDLCKMYQLRWIVVTDRYNLPPRDKYPLRSMEDIKYWYYEVTRLLIDLRREPTALEATESTTEEAADQVAQETTEGKAEATQNNEIKVEPNATTQAESSSVQPPAKNTPPAYRFHISHEKQRKAQLEISFNRSSAEESAISKLQDELRSIESQLKKAVVRVDMKKKKEMADVRHHIIHPAMPPGVYFRSTTQTIPAGAAKMGLSGKLVRKMNLVLEELHVPPRPMPTKQVCALYDTVRQDALGLLALKKALAVKATEVYTLSAKYEHITGQLYEPRTLLHPVPYEGKGDTIDGTIENHTPLIPGIGKTASQKGGSTLKRKAAAAVSKRPSKKLA</sequence>
<keyword evidence="3" id="KW-0805">Transcription regulation</keyword>
<dbReference type="GO" id="GO:0006281">
    <property type="term" value="P:DNA repair"/>
    <property type="evidence" value="ECO:0007669"/>
    <property type="project" value="InterPro"/>
</dbReference>
<evidence type="ECO:0000256" key="2">
    <source>
        <dbReference type="ARBA" id="ARBA00022853"/>
    </source>
</evidence>
<comment type="subcellular location">
    <subcellularLocation>
        <location evidence="1">Nucleus</location>
    </subcellularLocation>
</comment>
<protein>
    <recommendedName>
        <fullName evidence="12">Myb-like domain-containing protein</fullName>
    </recommendedName>
</protein>
<dbReference type="GO" id="GO:0006338">
    <property type="term" value="P:chromatin remodeling"/>
    <property type="evidence" value="ECO:0007669"/>
    <property type="project" value="InterPro"/>
</dbReference>
<dbReference type="InterPro" id="IPR027109">
    <property type="entry name" value="Swc4/Dmap1"/>
</dbReference>
<gene>
    <name evidence="10" type="ORF">THRCLA_01543</name>
</gene>
<dbReference type="Pfam" id="PF05499">
    <property type="entry name" value="DMAP1"/>
    <property type="match status" value="1"/>
</dbReference>
<evidence type="ECO:0000256" key="5">
    <source>
        <dbReference type="ARBA" id="ARBA00023242"/>
    </source>
</evidence>
<evidence type="ECO:0000259" key="8">
    <source>
        <dbReference type="Pfam" id="PF05499"/>
    </source>
</evidence>
<evidence type="ECO:0008006" key="12">
    <source>
        <dbReference type="Google" id="ProtNLM"/>
    </source>
</evidence>
<evidence type="ECO:0000256" key="7">
    <source>
        <dbReference type="SAM" id="MobiDB-lite"/>
    </source>
</evidence>
<dbReference type="PANTHER" id="PTHR12855:SF10">
    <property type="entry name" value="DNA METHYLTRANSFERASE 1-ASSOCIATED PROTEIN 1"/>
    <property type="match status" value="1"/>
</dbReference>
<accession>A0A1W0A8S8</accession>
<keyword evidence="5" id="KW-0539">Nucleus</keyword>
<keyword evidence="2" id="KW-0156">Chromatin regulator</keyword>
<proteinExistence type="predicted"/>
<feature type="region of interest" description="Disordered" evidence="7">
    <location>
        <begin position="211"/>
        <end position="265"/>
    </location>
</feature>
<keyword evidence="4" id="KW-0804">Transcription</keyword>
<dbReference type="OrthoDB" id="19740at2759"/>
<dbReference type="GO" id="GO:0000812">
    <property type="term" value="C:Swr1 complex"/>
    <property type="evidence" value="ECO:0007669"/>
    <property type="project" value="TreeGrafter"/>
</dbReference>
<evidence type="ECO:0000256" key="6">
    <source>
        <dbReference type="SAM" id="Coils"/>
    </source>
</evidence>
<dbReference type="GO" id="GO:0035267">
    <property type="term" value="C:NuA4 histone acetyltransferase complex"/>
    <property type="evidence" value="ECO:0007669"/>
    <property type="project" value="InterPro"/>
</dbReference>
<dbReference type="PANTHER" id="PTHR12855">
    <property type="entry name" value="DNA METHYLTRANSFERASE 1-ASSOCIATED PROTEIN 1 FAMILY MEMBER"/>
    <property type="match status" value="1"/>
</dbReference>
<dbReference type="InterPro" id="IPR032563">
    <property type="entry name" value="DAMP1_SANT-like"/>
</dbReference>
<dbReference type="Proteomes" id="UP000243217">
    <property type="component" value="Unassembled WGS sequence"/>
</dbReference>
<reference evidence="10 11" key="1">
    <citation type="journal article" date="2014" name="Genome Biol. Evol.">
        <title>The secreted proteins of Achlya hypogyna and Thraustotheca clavata identify the ancestral oomycete secretome and reveal gene acquisitions by horizontal gene transfer.</title>
        <authorList>
            <person name="Misner I."/>
            <person name="Blouin N."/>
            <person name="Leonard G."/>
            <person name="Richards T.A."/>
            <person name="Lane C.E."/>
        </authorList>
    </citation>
    <scope>NUCLEOTIDE SEQUENCE [LARGE SCALE GENOMIC DNA]</scope>
    <source>
        <strain evidence="10 11">ATCC 34112</strain>
    </source>
</reference>
<dbReference type="Pfam" id="PF16282">
    <property type="entry name" value="SANT_DAMP1_like"/>
    <property type="match status" value="1"/>
</dbReference>
<keyword evidence="11" id="KW-1185">Reference proteome</keyword>
<evidence type="ECO:0000313" key="10">
    <source>
        <dbReference type="EMBL" id="OQS06420.1"/>
    </source>
</evidence>
<dbReference type="GO" id="GO:0000122">
    <property type="term" value="P:negative regulation of transcription by RNA polymerase II"/>
    <property type="evidence" value="ECO:0007669"/>
    <property type="project" value="TreeGrafter"/>
</dbReference>
<keyword evidence="6" id="KW-0175">Coiled coil</keyword>
<evidence type="ECO:0000256" key="4">
    <source>
        <dbReference type="ARBA" id="ARBA00023163"/>
    </source>
</evidence>
<name>A0A1W0A8S8_9STRA</name>
<organism evidence="10 11">
    <name type="scientific">Thraustotheca clavata</name>
    <dbReference type="NCBI Taxonomy" id="74557"/>
    <lineage>
        <taxon>Eukaryota</taxon>
        <taxon>Sar</taxon>
        <taxon>Stramenopiles</taxon>
        <taxon>Oomycota</taxon>
        <taxon>Saprolegniomycetes</taxon>
        <taxon>Saprolegniales</taxon>
        <taxon>Achlyaceae</taxon>
        <taxon>Thraustotheca</taxon>
    </lineage>
</organism>
<feature type="domain" description="DAMP1 SANT/Myb-like" evidence="9">
    <location>
        <begin position="111"/>
        <end position="200"/>
    </location>
</feature>
<dbReference type="GO" id="GO:0003714">
    <property type="term" value="F:transcription corepressor activity"/>
    <property type="evidence" value="ECO:0007669"/>
    <property type="project" value="TreeGrafter"/>
</dbReference>
<feature type="domain" description="DNA methyltransferase 1-associated 1" evidence="8">
    <location>
        <begin position="283"/>
        <end position="423"/>
    </location>
</feature>
<dbReference type="EMBL" id="JNBS01000346">
    <property type="protein sequence ID" value="OQS06420.1"/>
    <property type="molecule type" value="Genomic_DNA"/>
</dbReference>
<evidence type="ECO:0000256" key="1">
    <source>
        <dbReference type="ARBA" id="ARBA00004123"/>
    </source>
</evidence>
<feature type="compositionally biased region" description="Polar residues" evidence="7">
    <location>
        <begin position="235"/>
        <end position="257"/>
    </location>
</feature>
<evidence type="ECO:0000313" key="11">
    <source>
        <dbReference type="Proteomes" id="UP000243217"/>
    </source>
</evidence>
<feature type="coiled-coil region" evidence="6">
    <location>
        <begin position="288"/>
        <end position="315"/>
    </location>
</feature>
<comment type="caution">
    <text evidence="10">The sequence shown here is derived from an EMBL/GenBank/DDBJ whole genome shotgun (WGS) entry which is preliminary data.</text>
</comment>
<evidence type="ECO:0000256" key="3">
    <source>
        <dbReference type="ARBA" id="ARBA00023015"/>
    </source>
</evidence>
<dbReference type="STRING" id="74557.A0A1W0A8S8"/>
<evidence type="ECO:0000259" key="9">
    <source>
        <dbReference type="Pfam" id="PF16282"/>
    </source>
</evidence>